<keyword evidence="2" id="KW-1185">Reference proteome</keyword>
<accession>A0A091DPJ8</accession>
<dbReference type="Proteomes" id="UP000028990">
    <property type="component" value="Unassembled WGS sequence"/>
</dbReference>
<dbReference type="Gene3D" id="1.10.472.80">
    <property type="entry name" value="Ypt/Rab-GAP domain of gyp1p, domain 3"/>
    <property type="match status" value="1"/>
</dbReference>
<organism evidence="1 2">
    <name type="scientific">Fukomys damarensis</name>
    <name type="common">Damaraland mole rat</name>
    <name type="synonym">Cryptomys damarensis</name>
    <dbReference type="NCBI Taxonomy" id="885580"/>
    <lineage>
        <taxon>Eukaryota</taxon>
        <taxon>Metazoa</taxon>
        <taxon>Chordata</taxon>
        <taxon>Craniata</taxon>
        <taxon>Vertebrata</taxon>
        <taxon>Euteleostomi</taxon>
        <taxon>Mammalia</taxon>
        <taxon>Eutheria</taxon>
        <taxon>Euarchontoglires</taxon>
        <taxon>Glires</taxon>
        <taxon>Rodentia</taxon>
        <taxon>Hystricomorpha</taxon>
        <taxon>Bathyergidae</taxon>
        <taxon>Fukomys</taxon>
    </lineage>
</organism>
<evidence type="ECO:0000313" key="1">
    <source>
        <dbReference type="EMBL" id="KFO34074.1"/>
    </source>
</evidence>
<dbReference type="EMBL" id="KN122016">
    <property type="protein sequence ID" value="KFO34074.1"/>
    <property type="molecule type" value="Genomic_DNA"/>
</dbReference>
<reference evidence="1 2" key="1">
    <citation type="submission" date="2013-11" db="EMBL/GenBank/DDBJ databases">
        <title>The Damaraland mole rat (Fukomys damarensis) genome and evolution of African mole rats.</title>
        <authorList>
            <person name="Gladyshev V.N."/>
            <person name="Fang X."/>
        </authorList>
    </citation>
    <scope>NUCLEOTIDE SEQUENCE [LARGE SCALE GENOMIC DNA]</scope>
    <source>
        <tissue evidence="1">Liver</tissue>
    </source>
</reference>
<gene>
    <name evidence="1" type="ORF">H920_04395</name>
</gene>
<proteinExistence type="predicted"/>
<name>A0A091DPJ8_FUKDA</name>
<sequence length="101" mass="12011">MSKLLDGIEDNYTFAQPGIQKKVMALEELIDEQVEYLQFALGRMNTFLGKWRREILDEEDFQGLLMLLQNLPTIHWGNKEMGCRWLRRTDSSLRTPQIHYH</sequence>
<dbReference type="AlphaFoldDB" id="A0A091DPJ8"/>
<dbReference type="InterPro" id="IPR035969">
    <property type="entry name" value="Rab-GAP_TBC_sf"/>
</dbReference>
<protein>
    <submittedName>
        <fullName evidence="1">TBC1 domain family member 22B</fullName>
    </submittedName>
</protein>
<evidence type="ECO:0000313" key="2">
    <source>
        <dbReference type="Proteomes" id="UP000028990"/>
    </source>
</evidence>
<dbReference type="SUPFAM" id="SSF47923">
    <property type="entry name" value="Ypt/Rab-GAP domain of gyp1p"/>
    <property type="match status" value="1"/>
</dbReference>